<accession>A0AAV4CPM3</accession>
<dbReference type="PANTHER" id="PTHR19444:SF13">
    <property type="entry name" value="PROTEIN UNC-93 HOMOLOG A"/>
    <property type="match status" value="1"/>
</dbReference>
<keyword evidence="2" id="KW-1133">Transmembrane helix</keyword>
<comment type="similarity">
    <text evidence="1">Belongs to the unc-93 family.</text>
</comment>
<evidence type="ECO:0000256" key="1">
    <source>
        <dbReference type="ARBA" id="ARBA00009172"/>
    </source>
</evidence>
<proteinExistence type="inferred from homology"/>
<evidence type="ECO:0000256" key="2">
    <source>
        <dbReference type="SAM" id="Phobius"/>
    </source>
</evidence>
<protein>
    <submittedName>
        <fullName evidence="3">Unc-93-like protein a</fullName>
    </submittedName>
</protein>
<dbReference type="EMBL" id="BLXT01006838">
    <property type="protein sequence ID" value="GFO33836.1"/>
    <property type="molecule type" value="Genomic_DNA"/>
</dbReference>
<reference evidence="3 4" key="1">
    <citation type="journal article" date="2021" name="Elife">
        <title>Chloroplast acquisition without the gene transfer in kleptoplastic sea slugs, Plakobranchus ocellatus.</title>
        <authorList>
            <person name="Maeda T."/>
            <person name="Takahashi S."/>
            <person name="Yoshida T."/>
            <person name="Shimamura S."/>
            <person name="Takaki Y."/>
            <person name="Nagai Y."/>
            <person name="Toyoda A."/>
            <person name="Suzuki Y."/>
            <person name="Arimoto A."/>
            <person name="Ishii H."/>
            <person name="Satoh N."/>
            <person name="Nishiyama T."/>
            <person name="Hasebe M."/>
            <person name="Maruyama T."/>
            <person name="Minagawa J."/>
            <person name="Obokata J."/>
            <person name="Shigenobu S."/>
        </authorList>
    </citation>
    <scope>NUCLEOTIDE SEQUENCE [LARGE SCALE GENOMIC DNA]</scope>
</reference>
<dbReference type="SUPFAM" id="SSF103473">
    <property type="entry name" value="MFS general substrate transporter"/>
    <property type="match status" value="1"/>
</dbReference>
<keyword evidence="2" id="KW-0472">Membrane</keyword>
<name>A0AAV4CPM3_9GAST</name>
<dbReference type="InterPro" id="IPR036259">
    <property type="entry name" value="MFS_trans_sf"/>
</dbReference>
<dbReference type="Gene3D" id="1.20.1250.20">
    <property type="entry name" value="MFS general substrate transporter like domains"/>
    <property type="match status" value="1"/>
</dbReference>
<dbReference type="PANTHER" id="PTHR19444">
    <property type="entry name" value="UNC-93 RELATED"/>
    <property type="match status" value="1"/>
</dbReference>
<organism evidence="3 4">
    <name type="scientific">Plakobranchus ocellatus</name>
    <dbReference type="NCBI Taxonomy" id="259542"/>
    <lineage>
        <taxon>Eukaryota</taxon>
        <taxon>Metazoa</taxon>
        <taxon>Spiralia</taxon>
        <taxon>Lophotrochozoa</taxon>
        <taxon>Mollusca</taxon>
        <taxon>Gastropoda</taxon>
        <taxon>Heterobranchia</taxon>
        <taxon>Euthyneura</taxon>
        <taxon>Panpulmonata</taxon>
        <taxon>Sacoglossa</taxon>
        <taxon>Placobranchoidea</taxon>
        <taxon>Plakobranchidae</taxon>
        <taxon>Plakobranchus</taxon>
    </lineage>
</organism>
<evidence type="ECO:0000313" key="3">
    <source>
        <dbReference type="EMBL" id="GFO33836.1"/>
    </source>
</evidence>
<comment type="caution">
    <text evidence="3">The sequence shown here is derived from an EMBL/GenBank/DDBJ whole genome shotgun (WGS) entry which is preliminary data.</text>
</comment>
<keyword evidence="4" id="KW-1185">Reference proteome</keyword>
<dbReference type="Proteomes" id="UP000735302">
    <property type="component" value="Unassembled WGS sequence"/>
</dbReference>
<evidence type="ECO:0000313" key="4">
    <source>
        <dbReference type="Proteomes" id="UP000735302"/>
    </source>
</evidence>
<feature type="transmembrane region" description="Helical" evidence="2">
    <location>
        <begin position="24"/>
        <end position="44"/>
    </location>
</feature>
<keyword evidence="2" id="KW-0812">Transmembrane</keyword>
<dbReference type="InterPro" id="IPR051951">
    <property type="entry name" value="UNC-93_regulatory"/>
</dbReference>
<dbReference type="AlphaFoldDB" id="A0AAV4CPM3"/>
<feature type="transmembrane region" description="Helical" evidence="2">
    <location>
        <begin position="56"/>
        <end position="81"/>
    </location>
</feature>
<sequence length="158" mass="17514">MVCWSQADVRRLWREGQSLEGREVRSTVIITIAFQLLFTAFNALQNLHSSLHDEEFLGLTCLAIIYGTATVSSILAPAIIARVGAKAVLVMSFGAHCLYILANLYPSFKSMAPVAVVLGFFHGPAWTCQNVFATYDFACCSFLSNTSMTVIKYFHNNY</sequence>
<gene>
    <name evidence="3" type="ORF">PoB_006034100</name>
</gene>
<feature type="transmembrane region" description="Helical" evidence="2">
    <location>
        <begin position="87"/>
        <end position="105"/>
    </location>
</feature>